<dbReference type="SMART" id="SM00387">
    <property type="entry name" value="HATPase_c"/>
    <property type="match status" value="1"/>
</dbReference>
<dbReference type="SUPFAM" id="SSF47384">
    <property type="entry name" value="Homodimeric domain of signal transducing histidine kinase"/>
    <property type="match status" value="1"/>
</dbReference>
<dbReference type="Proteomes" id="UP000217265">
    <property type="component" value="Chromosome"/>
</dbReference>
<keyword evidence="6" id="KW-0812">Transmembrane</keyword>
<evidence type="ECO:0000256" key="3">
    <source>
        <dbReference type="ARBA" id="ARBA00022553"/>
    </source>
</evidence>
<feature type="transmembrane region" description="Helical" evidence="6">
    <location>
        <begin position="28"/>
        <end position="52"/>
    </location>
</feature>
<dbReference type="RefSeq" id="WP_096056735.1">
    <property type="nucleotide sequence ID" value="NZ_CP023344.1"/>
</dbReference>
<evidence type="ECO:0000256" key="6">
    <source>
        <dbReference type="SAM" id="Phobius"/>
    </source>
</evidence>
<dbReference type="CDD" id="cd00156">
    <property type="entry name" value="REC"/>
    <property type="match status" value="1"/>
</dbReference>
<organism evidence="10 11">
    <name type="scientific">Nibricoccus aquaticus</name>
    <dbReference type="NCBI Taxonomy" id="2576891"/>
    <lineage>
        <taxon>Bacteria</taxon>
        <taxon>Pseudomonadati</taxon>
        <taxon>Verrucomicrobiota</taxon>
        <taxon>Opitutia</taxon>
        <taxon>Opitutales</taxon>
        <taxon>Opitutaceae</taxon>
        <taxon>Nibricoccus</taxon>
    </lineage>
</organism>
<accession>A0A290Q9B5</accession>
<dbReference type="PROSITE" id="PS50110">
    <property type="entry name" value="RESPONSE_REGULATORY"/>
    <property type="match status" value="1"/>
</dbReference>
<dbReference type="Gene3D" id="1.10.287.130">
    <property type="match status" value="1"/>
</dbReference>
<dbReference type="Pfam" id="PF02518">
    <property type="entry name" value="HATPase_c"/>
    <property type="match status" value="1"/>
</dbReference>
<comment type="catalytic activity">
    <reaction evidence="1">
        <text>ATP + protein L-histidine = ADP + protein N-phospho-L-histidine.</text>
        <dbReference type="EC" id="2.7.13.3"/>
    </reaction>
</comment>
<keyword evidence="6" id="KW-0472">Membrane</keyword>
<dbReference type="InterPro" id="IPR035965">
    <property type="entry name" value="PAS-like_dom_sf"/>
</dbReference>
<dbReference type="CDD" id="cd00082">
    <property type="entry name" value="HisKA"/>
    <property type="match status" value="1"/>
</dbReference>
<keyword evidence="3 4" id="KW-0597">Phosphoprotein</keyword>
<dbReference type="KEGG" id="vbh:CMV30_14720"/>
<keyword evidence="6" id="KW-1133">Transmembrane helix</keyword>
<dbReference type="InterPro" id="IPR036097">
    <property type="entry name" value="HisK_dim/P_sf"/>
</dbReference>
<dbReference type="Gene3D" id="3.30.450.20">
    <property type="entry name" value="PAS domain"/>
    <property type="match status" value="1"/>
</dbReference>
<dbReference type="EC" id="2.7.13.3" evidence="2"/>
<feature type="domain" description="PAC" evidence="9">
    <location>
        <begin position="261"/>
        <end position="313"/>
    </location>
</feature>
<reference evidence="10 11" key="1">
    <citation type="submission" date="2017-09" db="EMBL/GenBank/DDBJ databases">
        <title>Complete genome sequence of Verrucomicrobial strain HZ-65, isolated from freshwater.</title>
        <authorList>
            <person name="Choi A."/>
        </authorList>
    </citation>
    <scope>NUCLEOTIDE SEQUENCE [LARGE SCALE GENOMIC DNA]</scope>
    <source>
        <strain evidence="10 11">HZ-65</strain>
    </source>
</reference>
<dbReference type="InterPro" id="IPR011006">
    <property type="entry name" value="CheY-like_superfamily"/>
</dbReference>
<feature type="modified residue" description="4-aspartylphosphate" evidence="4">
    <location>
        <position position="631"/>
    </location>
</feature>
<proteinExistence type="predicted"/>
<dbReference type="InterPro" id="IPR005467">
    <property type="entry name" value="His_kinase_dom"/>
</dbReference>
<name>A0A290Q9B5_9BACT</name>
<dbReference type="InterPro" id="IPR000700">
    <property type="entry name" value="PAS-assoc_C"/>
</dbReference>
<dbReference type="GO" id="GO:0000155">
    <property type="term" value="F:phosphorelay sensor kinase activity"/>
    <property type="evidence" value="ECO:0007669"/>
    <property type="project" value="InterPro"/>
</dbReference>
<dbReference type="OrthoDB" id="176396at2"/>
<dbReference type="PROSITE" id="PS50113">
    <property type="entry name" value="PAC"/>
    <property type="match status" value="1"/>
</dbReference>
<dbReference type="InterPro" id="IPR003594">
    <property type="entry name" value="HATPase_dom"/>
</dbReference>
<evidence type="ECO:0000259" key="9">
    <source>
        <dbReference type="PROSITE" id="PS50113"/>
    </source>
</evidence>
<dbReference type="AlphaFoldDB" id="A0A290Q9B5"/>
<dbReference type="Pfam" id="PF00072">
    <property type="entry name" value="Response_reg"/>
    <property type="match status" value="1"/>
</dbReference>
<evidence type="ECO:0000259" key="7">
    <source>
        <dbReference type="PROSITE" id="PS50109"/>
    </source>
</evidence>
<dbReference type="PANTHER" id="PTHR43065:SF42">
    <property type="entry name" value="TWO-COMPONENT SENSOR PPRA"/>
    <property type="match status" value="1"/>
</dbReference>
<evidence type="ECO:0000256" key="1">
    <source>
        <dbReference type="ARBA" id="ARBA00000085"/>
    </source>
</evidence>
<dbReference type="PROSITE" id="PS50109">
    <property type="entry name" value="HIS_KIN"/>
    <property type="match status" value="1"/>
</dbReference>
<dbReference type="InterPro" id="IPR036890">
    <property type="entry name" value="HATPase_C_sf"/>
</dbReference>
<keyword evidence="11" id="KW-1185">Reference proteome</keyword>
<keyword evidence="5" id="KW-0175">Coiled coil</keyword>
<dbReference type="InterPro" id="IPR003661">
    <property type="entry name" value="HisK_dim/P_dom"/>
</dbReference>
<dbReference type="PRINTS" id="PR00344">
    <property type="entry name" value="BCTRLSENSOR"/>
</dbReference>
<dbReference type="Pfam" id="PF25487">
    <property type="entry name" value="ETR1_N"/>
    <property type="match status" value="1"/>
</dbReference>
<dbReference type="SUPFAM" id="SSF55874">
    <property type="entry name" value="ATPase domain of HSP90 chaperone/DNA topoisomerase II/histidine kinase"/>
    <property type="match status" value="1"/>
</dbReference>
<sequence length="698" mass="75800">MLPPITPGLCSAVLMPHGQCYFWQHELIALHAIADGLIALAYFSIPLIIFSFVRKRRDLPFPVIFLMFGAFIVACGTTHLLEVSSIWNPHYWLSGWVKAATALISLITAVAMIRIVPQALDLPSPAELKKLNDSLEERVRNRTADLAAANEHLSREISQREQAEAEVRRLNQSLQNRVAELQTVFDLAPVAIGLAQDAECRDIRINEAFARILGLAKNANGSLTAPPDSRPVTFKVFHDGRELLPHELPMQRAARENLAIHNFEEVLIRADGQKLELISTAVPLRDTTGQSRGCVAAFLDVTAQRRSERDRLEFERRLQETRKLESLGVLAGGIAHDFNNLLTGILGNASLARMELPPEHLNVHELLNRQEQAALRAADLCRQMLAFAGKGRFVVRPLDFNRLIEDARALLTVSAGKDNSLDYSLAPELPAIQADAAQMRQILVNLVSNSAEAIGDKPGRITISTTTRHIDAAGLATTVHRGQLTPGEHVCIEVSDNGSGMDDATCAKIFDPFFTTKFTGRGLGLAAVLGIVRGHKGGIAVRSIPGHGSVLSIIFPAHLSPKTPDTHAGLPPPSPAASGALLVVDDEETVRTVAARVLSGSGKTVAEASDGHAALALARQPGQKFDLVLLDLTMPGLDGEATYRALREIDPRLRVILMSGYSEQETLSRFSGQSIAGFLAKPFTASQVLEKVREVLGH</sequence>
<dbReference type="EMBL" id="CP023344">
    <property type="protein sequence ID" value="ATC65104.1"/>
    <property type="molecule type" value="Genomic_DNA"/>
</dbReference>
<feature type="coiled-coil region" evidence="5">
    <location>
        <begin position="132"/>
        <end position="184"/>
    </location>
</feature>
<dbReference type="Gene3D" id="3.30.565.10">
    <property type="entry name" value="Histidine kinase-like ATPase, C-terminal domain"/>
    <property type="match status" value="1"/>
</dbReference>
<feature type="transmembrane region" description="Helical" evidence="6">
    <location>
        <begin position="59"/>
        <end position="81"/>
    </location>
</feature>
<evidence type="ECO:0000313" key="11">
    <source>
        <dbReference type="Proteomes" id="UP000217265"/>
    </source>
</evidence>
<evidence type="ECO:0000256" key="4">
    <source>
        <dbReference type="PROSITE-ProRule" id="PRU00169"/>
    </source>
</evidence>
<dbReference type="SMART" id="SM00388">
    <property type="entry name" value="HisKA"/>
    <property type="match status" value="1"/>
</dbReference>
<dbReference type="InterPro" id="IPR001789">
    <property type="entry name" value="Sig_transdc_resp-reg_receiver"/>
</dbReference>
<dbReference type="InterPro" id="IPR058544">
    <property type="entry name" value="ETR1_N"/>
</dbReference>
<gene>
    <name evidence="10" type="ORF">CMV30_14720</name>
</gene>
<dbReference type="SUPFAM" id="SSF55785">
    <property type="entry name" value="PYP-like sensor domain (PAS domain)"/>
    <property type="match status" value="1"/>
</dbReference>
<evidence type="ECO:0000313" key="10">
    <source>
        <dbReference type="EMBL" id="ATC65104.1"/>
    </source>
</evidence>
<protein>
    <recommendedName>
        <fullName evidence="2">histidine kinase</fullName>
        <ecNumber evidence="2">2.7.13.3</ecNumber>
    </recommendedName>
</protein>
<dbReference type="SUPFAM" id="SSF52172">
    <property type="entry name" value="CheY-like"/>
    <property type="match status" value="1"/>
</dbReference>
<evidence type="ECO:0000256" key="5">
    <source>
        <dbReference type="SAM" id="Coils"/>
    </source>
</evidence>
<feature type="domain" description="Response regulatory" evidence="8">
    <location>
        <begin position="580"/>
        <end position="696"/>
    </location>
</feature>
<feature type="domain" description="Histidine kinase" evidence="7">
    <location>
        <begin position="333"/>
        <end position="559"/>
    </location>
</feature>
<dbReference type="Gene3D" id="3.40.50.2300">
    <property type="match status" value="1"/>
</dbReference>
<dbReference type="SMART" id="SM00448">
    <property type="entry name" value="REC"/>
    <property type="match status" value="1"/>
</dbReference>
<dbReference type="InterPro" id="IPR004358">
    <property type="entry name" value="Sig_transdc_His_kin-like_C"/>
</dbReference>
<evidence type="ECO:0000256" key="2">
    <source>
        <dbReference type="ARBA" id="ARBA00012438"/>
    </source>
</evidence>
<dbReference type="PANTHER" id="PTHR43065">
    <property type="entry name" value="SENSOR HISTIDINE KINASE"/>
    <property type="match status" value="1"/>
</dbReference>
<evidence type="ECO:0000259" key="8">
    <source>
        <dbReference type="PROSITE" id="PS50110"/>
    </source>
</evidence>